<protein>
    <submittedName>
        <fullName evidence="2">Uncharacterized protein</fullName>
    </submittedName>
</protein>
<gene>
    <name evidence="2" type="ORF">CMMCAS07_05960</name>
</gene>
<keyword evidence="3" id="KW-1185">Reference proteome</keyword>
<evidence type="ECO:0000313" key="2">
    <source>
        <dbReference type="EMBL" id="OUE04470.1"/>
    </source>
</evidence>
<feature type="compositionally biased region" description="Polar residues" evidence="1">
    <location>
        <begin position="64"/>
        <end position="75"/>
    </location>
</feature>
<dbReference type="EMBL" id="MDHH01000001">
    <property type="protein sequence ID" value="OUE04470.1"/>
    <property type="molecule type" value="Genomic_DNA"/>
</dbReference>
<feature type="compositionally biased region" description="Polar residues" evidence="1">
    <location>
        <begin position="1"/>
        <end position="16"/>
    </location>
</feature>
<dbReference type="AlphaFoldDB" id="A0A251XM46"/>
<proteinExistence type="predicted"/>
<evidence type="ECO:0000256" key="1">
    <source>
        <dbReference type="SAM" id="MobiDB-lite"/>
    </source>
</evidence>
<feature type="compositionally biased region" description="Low complexity" evidence="1">
    <location>
        <begin position="106"/>
        <end position="126"/>
    </location>
</feature>
<sequence>MRTHSTATVGPGSSSEPMALSTPIASPETAAIHQLSVTVPSRVAATTRALDAARSCQAGRAESGTRTRPSPSPMRSATPRVRSTPWPPASSPARTAARTAARRPSRWAGASPRLAAAATATSTTDGAHSRSAASSCE</sequence>
<feature type="region of interest" description="Disordered" evidence="1">
    <location>
        <begin position="1"/>
        <end position="26"/>
    </location>
</feature>
<organism evidence="2 3">
    <name type="scientific">Clavibacter michiganensis subsp. michiganensis</name>
    <dbReference type="NCBI Taxonomy" id="33013"/>
    <lineage>
        <taxon>Bacteria</taxon>
        <taxon>Bacillati</taxon>
        <taxon>Actinomycetota</taxon>
        <taxon>Actinomycetes</taxon>
        <taxon>Micrococcales</taxon>
        <taxon>Microbacteriaceae</taxon>
        <taxon>Clavibacter</taxon>
    </lineage>
</organism>
<evidence type="ECO:0000313" key="3">
    <source>
        <dbReference type="Proteomes" id="UP000195062"/>
    </source>
</evidence>
<feature type="region of interest" description="Disordered" evidence="1">
    <location>
        <begin position="49"/>
        <end position="137"/>
    </location>
</feature>
<name>A0A251XM46_CLAMM</name>
<dbReference type="Proteomes" id="UP000195062">
    <property type="component" value="Unassembled WGS sequence"/>
</dbReference>
<reference evidence="2 3" key="1">
    <citation type="submission" date="2016-08" db="EMBL/GenBank/DDBJ databases">
        <title>Genome sequence of Clavibacter michiganensis subsp. michiganensis strain CASJ007.</title>
        <authorList>
            <person name="Thapa S.P."/>
            <person name="Coaker G."/>
        </authorList>
    </citation>
    <scope>NUCLEOTIDE SEQUENCE [LARGE SCALE GENOMIC DNA]</scope>
    <source>
        <strain evidence="2">CASJ007</strain>
    </source>
</reference>
<accession>A0A251XM46</accession>
<comment type="caution">
    <text evidence="2">The sequence shown here is derived from an EMBL/GenBank/DDBJ whole genome shotgun (WGS) entry which is preliminary data.</text>
</comment>